<dbReference type="AlphaFoldDB" id="A0AAN5CP23"/>
<dbReference type="InterPro" id="IPR006954">
    <property type="entry name" value="Mlt-10-like"/>
</dbReference>
<comment type="caution">
    <text evidence="1">The sequence shown here is derived from an EMBL/GenBank/DDBJ whole genome shotgun (WGS) entry which is preliminary data.</text>
</comment>
<proteinExistence type="predicted"/>
<dbReference type="PANTHER" id="PTHR21523">
    <property type="match status" value="1"/>
</dbReference>
<name>A0AAN5CP23_9BILA</name>
<keyword evidence="2" id="KW-1185">Reference proteome</keyword>
<dbReference type="Proteomes" id="UP001328107">
    <property type="component" value="Unassembled WGS sequence"/>
</dbReference>
<dbReference type="PANTHER" id="PTHR21523:SF44">
    <property type="entry name" value="MLT-TEN (MLT-10) RELATED"/>
    <property type="match status" value="1"/>
</dbReference>
<feature type="non-terminal residue" evidence="1">
    <location>
        <position position="1"/>
    </location>
</feature>
<accession>A0AAN5CP23</accession>
<dbReference type="Pfam" id="PF04870">
    <property type="entry name" value="Moulting_cycle"/>
    <property type="match status" value="1"/>
</dbReference>
<organism evidence="1 2">
    <name type="scientific">Pristionchus mayeri</name>
    <dbReference type="NCBI Taxonomy" id="1317129"/>
    <lineage>
        <taxon>Eukaryota</taxon>
        <taxon>Metazoa</taxon>
        <taxon>Ecdysozoa</taxon>
        <taxon>Nematoda</taxon>
        <taxon>Chromadorea</taxon>
        <taxon>Rhabditida</taxon>
        <taxon>Rhabditina</taxon>
        <taxon>Diplogasteromorpha</taxon>
        <taxon>Diplogasteroidea</taxon>
        <taxon>Neodiplogasteridae</taxon>
        <taxon>Pristionchus</taxon>
    </lineage>
</organism>
<protein>
    <submittedName>
        <fullName evidence="1">Uncharacterized protein</fullName>
    </submittedName>
</protein>
<gene>
    <name evidence="1" type="ORF">PMAYCL1PPCAC_18052</name>
</gene>
<sequence>DDAEDQIVPLPALLKATGMERKDRDSLLEMIMEISGARETVQEAAKVLQQMNLFGIEGEFMEVTKRMQKVFTEMAESFTRRQKDEIEKRKFTFLEKEQLMEVYRKQGLRREHHEEFDLDEYGNQSYEDREESLWKRIELISANESTQVFHHPLFSPNLHFRLDRNVKSQSLNRQFFLRICSPPSMDCLC</sequence>
<dbReference type="EMBL" id="BTRK01000004">
    <property type="protein sequence ID" value="GMR47857.1"/>
    <property type="molecule type" value="Genomic_DNA"/>
</dbReference>
<evidence type="ECO:0000313" key="2">
    <source>
        <dbReference type="Proteomes" id="UP001328107"/>
    </source>
</evidence>
<reference evidence="2" key="1">
    <citation type="submission" date="2022-10" db="EMBL/GenBank/DDBJ databases">
        <title>Genome assembly of Pristionchus species.</title>
        <authorList>
            <person name="Yoshida K."/>
            <person name="Sommer R.J."/>
        </authorList>
    </citation>
    <scope>NUCLEOTIDE SEQUENCE [LARGE SCALE GENOMIC DNA]</scope>
    <source>
        <strain evidence="2">RS5460</strain>
    </source>
</reference>
<evidence type="ECO:0000313" key="1">
    <source>
        <dbReference type="EMBL" id="GMR47857.1"/>
    </source>
</evidence>